<sequence length="57" mass="6478">MEEREKLFEAKAKFKLPLGHLQLKTMHGSTNNATKCNPPRNKVLSMNEMVLMVVCSC</sequence>
<accession>A0AAV5LKC6</accession>
<dbReference type="Proteomes" id="UP001054252">
    <property type="component" value="Unassembled WGS sequence"/>
</dbReference>
<name>A0AAV5LKC6_9ROSI</name>
<comment type="caution">
    <text evidence="1">The sequence shown here is derived from an EMBL/GenBank/DDBJ whole genome shotgun (WGS) entry which is preliminary data.</text>
</comment>
<organism evidence="1 2">
    <name type="scientific">Rubroshorea leprosula</name>
    <dbReference type="NCBI Taxonomy" id="152421"/>
    <lineage>
        <taxon>Eukaryota</taxon>
        <taxon>Viridiplantae</taxon>
        <taxon>Streptophyta</taxon>
        <taxon>Embryophyta</taxon>
        <taxon>Tracheophyta</taxon>
        <taxon>Spermatophyta</taxon>
        <taxon>Magnoliopsida</taxon>
        <taxon>eudicotyledons</taxon>
        <taxon>Gunneridae</taxon>
        <taxon>Pentapetalae</taxon>
        <taxon>rosids</taxon>
        <taxon>malvids</taxon>
        <taxon>Malvales</taxon>
        <taxon>Dipterocarpaceae</taxon>
        <taxon>Rubroshorea</taxon>
    </lineage>
</organism>
<evidence type="ECO:0000313" key="1">
    <source>
        <dbReference type="EMBL" id="GKV37866.1"/>
    </source>
</evidence>
<dbReference type="EMBL" id="BPVZ01000125">
    <property type="protein sequence ID" value="GKV37866.1"/>
    <property type="molecule type" value="Genomic_DNA"/>
</dbReference>
<protein>
    <submittedName>
        <fullName evidence="1">Uncharacterized protein</fullName>
    </submittedName>
</protein>
<gene>
    <name evidence="1" type="ORF">SLEP1_g45838</name>
</gene>
<dbReference type="AlphaFoldDB" id="A0AAV5LKC6"/>
<keyword evidence="2" id="KW-1185">Reference proteome</keyword>
<proteinExistence type="predicted"/>
<reference evidence="1 2" key="1">
    <citation type="journal article" date="2021" name="Commun. Biol.">
        <title>The genome of Shorea leprosula (Dipterocarpaceae) highlights the ecological relevance of drought in aseasonal tropical rainforests.</title>
        <authorList>
            <person name="Ng K.K.S."/>
            <person name="Kobayashi M.J."/>
            <person name="Fawcett J.A."/>
            <person name="Hatakeyama M."/>
            <person name="Paape T."/>
            <person name="Ng C.H."/>
            <person name="Ang C.C."/>
            <person name="Tnah L.H."/>
            <person name="Lee C.T."/>
            <person name="Nishiyama T."/>
            <person name="Sese J."/>
            <person name="O'Brien M.J."/>
            <person name="Copetti D."/>
            <person name="Mohd Noor M.I."/>
            <person name="Ong R.C."/>
            <person name="Putra M."/>
            <person name="Sireger I.Z."/>
            <person name="Indrioko S."/>
            <person name="Kosugi Y."/>
            <person name="Izuno A."/>
            <person name="Isagi Y."/>
            <person name="Lee S.L."/>
            <person name="Shimizu K.K."/>
        </authorList>
    </citation>
    <scope>NUCLEOTIDE SEQUENCE [LARGE SCALE GENOMIC DNA]</scope>
    <source>
        <strain evidence="1">214</strain>
    </source>
</reference>
<evidence type="ECO:0000313" key="2">
    <source>
        <dbReference type="Proteomes" id="UP001054252"/>
    </source>
</evidence>